<feature type="disulfide bond" evidence="12">
    <location>
        <begin position="489"/>
        <end position="498"/>
    </location>
</feature>
<evidence type="ECO:0000313" key="16">
    <source>
        <dbReference type="EMBL" id="JAP60947.1"/>
    </source>
</evidence>
<keyword evidence="2" id="KW-0964">Secreted</keyword>
<keyword evidence="3" id="KW-0272">Extracellular matrix</keyword>
<evidence type="ECO:0000259" key="15">
    <source>
        <dbReference type="PROSITE" id="PS51117"/>
    </source>
</evidence>
<keyword evidence="7" id="KW-0130">Cell adhesion</keyword>
<dbReference type="SMART" id="SM00136">
    <property type="entry name" value="LamNT"/>
    <property type="match status" value="1"/>
</dbReference>
<feature type="disulfide bond" evidence="12">
    <location>
        <begin position="862"/>
        <end position="871"/>
    </location>
</feature>
<evidence type="ECO:0000256" key="6">
    <source>
        <dbReference type="ARBA" id="ARBA00022869"/>
    </source>
</evidence>
<feature type="disulfide bond" evidence="12">
    <location>
        <begin position="439"/>
        <end position="448"/>
    </location>
</feature>
<evidence type="ECO:0000256" key="2">
    <source>
        <dbReference type="ARBA" id="ARBA00022525"/>
    </source>
</evidence>
<evidence type="ECO:0000259" key="14">
    <source>
        <dbReference type="PROSITE" id="PS50027"/>
    </source>
</evidence>
<dbReference type="FunFam" id="2.10.25.10:FF:000188">
    <property type="entry name" value="Laminin subunit gamma 2"/>
    <property type="match status" value="1"/>
</dbReference>
<dbReference type="FunFam" id="2.10.25.10:FF:000082">
    <property type="entry name" value="Laminin subunit alpha 1"/>
    <property type="match status" value="1"/>
</dbReference>
<dbReference type="PROSITE" id="PS51117">
    <property type="entry name" value="LAMININ_NTER"/>
    <property type="match status" value="1"/>
</dbReference>
<evidence type="ECO:0000256" key="3">
    <source>
        <dbReference type="ARBA" id="ARBA00022530"/>
    </source>
</evidence>
<comment type="subcellular location">
    <subcellularLocation>
        <location evidence="1">Secreted</location>
        <location evidence="1">Extracellular space</location>
        <location evidence="1">Extracellular matrix</location>
        <location evidence="1">Basement membrane</location>
    </subcellularLocation>
</comment>
<dbReference type="FunFam" id="2.10.25.10:FF:000084">
    <property type="entry name" value="Laminin subunit alpha 3"/>
    <property type="match status" value="1"/>
</dbReference>
<dbReference type="FunFam" id="2.10.25.10:FF:000090">
    <property type="entry name" value="laminin subunit alpha"/>
    <property type="match status" value="1"/>
</dbReference>
<dbReference type="GO" id="GO:0009888">
    <property type="term" value="P:tissue development"/>
    <property type="evidence" value="ECO:0007669"/>
    <property type="project" value="TreeGrafter"/>
</dbReference>
<feature type="disulfide bond" evidence="12">
    <location>
        <begin position="911"/>
        <end position="920"/>
    </location>
</feature>
<dbReference type="CDD" id="cd00055">
    <property type="entry name" value="EGF_Lam"/>
    <property type="match status" value="9"/>
</dbReference>
<dbReference type="PROSITE" id="PS00022">
    <property type="entry name" value="EGF_1"/>
    <property type="match status" value="1"/>
</dbReference>
<feature type="coiled-coil region" evidence="13">
    <location>
        <begin position="1198"/>
        <end position="1225"/>
    </location>
</feature>
<dbReference type="PROSITE" id="PS01248">
    <property type="entry name" value="EGF_LAM_1"/>
    <property type="match status" value="5"/>
</dbReference>
<dbReference type="GO" id="GO:0005604">
    <property type="term" value="C:basement membrane"/>
    <property type="evidence" value="ECO:0007669"/>
    <property type="project" value="UniProtKB-SubCell"/>
</dbReference>
<evidence type="ECO:0000256" key="9">
    <source>
        <dbReference type="ARBA" id="ARBA00023157"/>
    </source>
</evidence>
<proteinExistence type="predicted"/>
<evidence type="ECO:0000256" key="5">
    <source>
        <dbReference type="ARBA" id="ARBA00022737"/>
    </source>
</evidence>
<feature type="domain" description="Laminin EGF-like" evidence="14">
    <location>
        <begin position="654"/>
        <end position="704"/>
    </location>
</feature>
<feature type="domain" description="Laminin EGF-like" evidence="14">
    <location>
        <begin position="834"/>
        <end position="894"/>
    </location>
</feature>
<dbReference type="SMART" id="SM00180">
    <property type="entry name" value="EGF_Lam"/>
    <property type="match status" value="10"/>
</dbReference>
<sequence length="1604" mass="178671">RVNEQADLTYSRLRNHITMHQRFIILLYILSQLLDKYSCQEPRVNEQAAMSCVDDFGNAKFCYPPFISAASGRNVNASNTCGLRGRQKFCIHMSNAAAPSRCQYCDARNPYESHDANSLTDKNHNNWWQSETMDVNPLLHFSESVNLTVELGTQFHVNYVYLMFKSPRPHAMVIHKKFSDSSPWTPWAYFSSNCLTYFGMHYERMHEFSRPDEVICREEYSTLQPLYDGEVVFSVINGRPGHEDFFQNAALQRWSTASQIKIELKKMHTFGDERNAERDTLLTYYFAIRKLTVGGRCICNGHGRDCQPISGSGANHKLICVCDPSHHTAGDNCEMCAPGYRDRPWSPATPENPNPCKACECNDNSLRCEFNEEEYRRTGSGGVCVGCGNNTHGKHCESCLPGHYPKPERPAVCIPCNCDPIGTAEGGFEQCSEEGQCRCKPGVGGKRCDRCLPDHYGFTPSGCQPCDCNPDGSRDGKRQCDPVTGECLCKENVIGQKCDSCKPGRFGLMANDPLGCKQCYCHGHSSDCSLGLVVDGKLMPSEETALQSYVNKEKVIFSCPANTSQCDVCLKDDKETLDIPCHQNVKGQLECLCREDLNECPFCVSQVFRRPQKEIRKEICQCPSQFQGSSCEECAVGYRREPIGGPKTSMCIPCTCNNRATTCQPETGECDCQFNTGGLFCDRCKDGFYGDPKSEPGTPEACQPCPCPNGAKCVETKWPLEPTSVICTDCPDNRTGIRCERCAENFYGNPVAGVPCRPCECSGNTDLRAVGNCDHVTGECKKCLFGTSGPHCERCLPGYRRNIKATNLTGLIDPEFSVTSGASETAYARGCQPCHCDPQGTLAVSGTQQIGACDQETGQCTCKSGVTGLRCDRCRPGFYGFDSGRGCKECGCSPSGAKSEACDVRTGTCDCLPFTTGRTCDECLPGYYNLSAGIGCTDCACHPSGSVHAQCNEKGQCPCRLFASGDKCDECPENRYNLNAGCLPCPPCYNLIQKRVHELREKLASLFGGDDLDSSGDQSELNERVTALNNTVQQMYKEALDNSGVKSAIKNANDFSSMLTELSNRADGLQREMDGYVRHKPACMKPELLQRLNALARELDSLESRMKAEAQDTLDEFERKMDSGIRDATLTEQARNSTLAVRELKAEMESLKAPVQEADALFRSVVYNAEDTEKESREAFSRLNEDFTHLKELLHKQRTRMNEQLKAIDRLILDLRERLNKLREEMGRVPDVSAELAKLEISMREWAEARNQSETLANQLDSETLLTEEHIEKMKQLRGRLRSAVAKQQPAAGEKDRVIKMLEDLANKSMAAIREAQEAVDNATQKLDKLQTFKEYVARTKKELQEMDSMKEDIKRDLEALENDVQGIHNQVSKALDEAQALAESLKRLGEDIDKIKKETKAQLMEIEVLEKQKNTIADRTYREVQPQLEKSNSQLEEAEPAAKEVIELGKKTSREVEALTNDVLSLLRRMNELKDKITKTGPELGTDSDGAARFKAIKEEGTRMDIDRRLENLKTLNKSRTDELSYLKYEIGEFEANAQHLTKLFELLPKLKPSECFYSGKQIEGGVRRKRRANRNASSSTTAVATAASAQLLSIGLQARTSV</sequence>
<keyword evidence="11 12" id="KW-0424">Laminin EGF-like domain</keyword>
<dbReference type="GO" id="GO:0009887">
    <property type="term" value="P:animal organ morphogenesis"/>
    <property type="evidence" value="ECO:0007669"/>
    <property type="project" value="TreeGrafter"/>
</dbReference>
<feature type="domain" description="Laminin EGF-like" evidence="14">
    <location>
        <begin position="896"/>
        <end position="943"/>
    </location>
</feature>
<dbReference type="InterPro" id="IPR000742">
    <property type="entry name" value="EGF"/>
</dbReference>
<dbReference type="Gene3D" id="2.10.25.10">
    <property type="entry name" value="Laminin"/>
    <property type="match status" value="9"/>
</dbReference>
<keyword evidence="5" id="KW-0677">Repeat</keyword>
<dbReference type="InterPro" id="IPR008211">
    <property type="entry name" value="Laminin_N"/>
</dbReference>
<reference evidence="16" key="1">
    <citation type="submission" date="2016-01" db="EMBL/GenBank/DDBJ databases">
        <title>Reference transcriptome for the parasite Schistocephalus solidus: insights into the molecular evolution of parasitism.</title>
        <authorList>
            <person name="Hebert F.O."/>
            <person name="Grambauer S."/>
            <person name="Barber I."/>
            <person name="Landry C.R."/>
            <person name="Aubin-Horth N."/>
        </authorList>
    </citation>
    <scope>NUCLEOTIDE SEQUENCE</scope>
</reference>
<accession>A0A0V0J5Q4</accession>
<keyword evidence="10" id="KW-0325">Glycoprotein</keyword>
<dbReference type="PANTHER" id="PTHR10574:SF406">
    <property type="entry name" value="LAMININ SUBUNIT ALPHA 5"/>
    <property type="match status" value="1"/>
</dbReference>
<evidence type="ECO:0000256" key="8">
    <source>
        <dbReference type="ARBA" id="ARBA00023054"/>
    </source>
</evidence>
<dbReference type="PANTHER" id="PTHR10574">
    <property type="entry name" value="NETRIN/LAMININ-RELATED"/>
    <property type="match status" value="1"/>
</dbReference>
<keyword evidence="4" id="KW-0732">Signal</keyword>
<feature type="domain" description="Laminin N-terminal" evidence="15">
    <location>
        <begin position="58"/>
        <end position="296"/>
    </location>
</feature>
<dbReference type="GO" id="GO:0007155">
    <property type="term" value="P:cell adhesion"/>
    <property type="evidence" value="ECO:0007669"/>
    <property type="project" value="UniProtKB-KW"/>
</dbReference>
<dbReference type="SMART" id="SM00181">
    <property type="entry name" value="EGF"/>
    <property type="match status" value="3"/>
</dbReference>
<keyword evidence="9 12" id="KW-1015">Disulfide bond</keyword>
<name>A0A0V0J5Q4_SCHSO</name>
<comment type="caution">
    <text evidence="12">Lacks conserved residue(s) required for the propagation of feature annotation.</text>
</comment>
<protein>
    <submittedName>
        <fullName evidence="16">Laminin subunit gamma-3</fullName>
    </submittedName>
</protein>
<evidence type="ECO:0000256" key="7">
    <source>
        <dbReference type="ARBA" id="ARBA00022889"/>
    </source>
</evidence>
<evidence type="ECO:0000256" key="1">
    <source>
        <dbReference type="ARBA" id="ARBA00004302"/>
    </source>
</evidence>
<dbReference type="PROSITE" id="PS50027">
    <property type="entry name" value="EGF_LAM_2"/>
    <property type="match status" value="5"/>
</dbReference>
<evidence type="ECO:0000256" key="13">
    <source>
        <dbReference type="SAM" id="Coils"/>
    </source>
</evidence>
<dbReference type="SUPFAM" id="SSF57196">
    <property type="entry name" value="EGF/Laminin"/>
    <property type="match status" value="9"/>
</dbReference>
<evidence type="ECO:0000256" key="4">
    <source>
        <dbReference type="ARBA" id="ARBA00022729"/>
    </source>
</evidence>
<keyword evidence="6" id="KW-0084">Basement membrane</keyword>
<feature type="coiled-coil region" evidence="13">
    <location>
        <begin position="1018"/>
        <end position="1127"/>
    </location>
</feature>
<evidence type="ECO:0000256" key="12">
    <source>
        <dbReference type="PROSITE-ProRule" id="PRU00460"/>
    </source>
</evidence>
<feature type="coiled-coil region" evidence="13">
    <location>
        <begin position="1299"/>
        <end position="1413"/>
    </location>
</feature>
<dbReference type="EMBL" id="GEEE01002278">
    <property type="protein sequence ID" value="JAP60947.1"/>
    <property type="molecule type" value="Transcribed_RNA"/>
</dbReference>
<dbReference type="FunFam" id="2.10.25.10:FF:000105">
    <property type="entry name" value="laminin subunit gamma-1"/>
    <property type="match status" value="1"/>
</dbReference>
<feature type="disulfide bond" evidence="12">
    <location>
        <begin position="672"/>
        <end position="681"/>
    </location>
</feature>
<dbReference type="Pfam" id="PF00053">
    <property type="entry name" value="EGF_laminin"/>
    <property type="match status" value="9"/>
</dbReference>
<evidence type="ECO:0000256" key="11">
    <source>
        <dbReference type="ARBA" id="ARBA00023292"/>
    </source>
</evidence>
<keyword evidence="8 13" id="KW-0175">Coiled coil</keyword>
<evidence type="ECO:0000256" key="10">
    <source>
        <dbReference type="ARBA" id="ARBA00023180"/>
    </source>
</evidence>
<feature type="non-terminal residue" evidence="16">
    <location>
        <position position="1"/>
    </location>
</feature>
<gene>
    <name evidence="16" type="primary">LAMC3</name>
    <name evidence="16" type="ORF">TR119456</name>
</gene>
<dbReference type="Pfam" id="PF24973">
    <property type="entry name" value="EGF_LMN_ATRN"/>
    <property type="match status" value="1"/>
</dbReference>
<dbReference type="Gene3D" id="2.60.120.260">
    <property type="entry name" value="Galactose-binding domain-like"/>
    <property type="match status" value="1"/>
</dbReference>
<dbReference type="FunFam" id="2.10.25.10:FF:000051">
    <property type="entry name" value="Laminin subunit alpha 4"/>
    <property type="match status" value="1"/>
</dbReference>
<dbReference type="PRINTS" id="PR00011">
    <property type="entry name" value="EGFLAMININ"/>
</dbReference>
<dbReference type="InterPro" id="IPR050440">
    <property type="entry name" value="Laminin/Netrin_ECM"/>
</dbReference>
<feature type="domain" description="Laminin EGF-like" evidence="14">
    <location>
        <begin position="466"/>
        <end position="518"/>
    </location>
</feature>
<dbReference type="InterPro" id="IPR056863">
    <property type="entry name" value="LMN_ATRN_NET-like_EGF"/>
</dbReference>
<organism evidence="16">
    <name type="scientific">Schistocephalus solidus</name>
    <name type="common">Tapeworm</name>
    <dbReference type="NCBI Taxonomy" id="70667"/>
    <lineage>
        <taxon>Eukaryota</taxon>
        <taxon>Metazoa</taxon>
        <taxon>Spiralia</taxon>
        <taxon>Lophotrochozoa</taxon>
        <taxon>Platyhelminthes</taxon>
        <taxon>Cestoda</taxon>
        <taxon>Eucestoda</taxon>
        <taxon>Diphyllobothriidea</taxon>
        <taxon>Diphyllobothriidae</taxon>
        <taxon>Schistocephalus</taxon>
    </lineage>
</organism>
<dbReference type="Pfam" id="PF00055">
    <property type="entry name" value="Laminin_N"/>
    <property type="match status" value="1"/>
</dbReference>
<dbReference type="InterPro" id="IPR002049">
    <property type="entry name" value="LE_dom"/>
</dbReference>
<feature type="domain" description="Laminin EGF-like" evidence="14">
    <location>
        <begin position="416"/>
        <end position="465"/>
    </location>
</feature>